<proteinExistence type="predicted"/>
<accession>I3IKT4</accession>
<evidence type="ECO:0000313" key="1">
    <source>
        <dbReference type="EMBL" id="GAB62329.1"/>
    </source>
</evidence>
<dbReference type="Proteomes" id="UP000002985">
    <property type="component" value="Unassembled WGS sequence"/>
</dbReference>
<comment type="caution">
    <text evidence="1">The sequence shown here is derived from an EMBL/GenBank/DDBJ whole genome shotgun (WGS) entry which is preliminary data.</text>
</comment>
<reference evidence="1 2" key="1">
    <citation type="journal article" date="2012" name="FEBS Lett.">
        <title>Anammox organism KSU-1 expresses a NirK-type copper-containing nitrite reductase instead of a NirS-type with cytochrome cd1.</title>
        <authorList>
            <person name="Hira D."/>
            <person name="Toh H."/>
            <person name="Migita C.T."/>
            <person name="Okubo H."/>
            <person name="Nishiyama T."/>
            <person name="Hattori M."/>
            <person name="Furukawa K."/>
            <person name="Fujii T."/>
        </authorList>
    </citation>
    <scope>NUCLEOTIDE SEQUENCE [LARGE SCALE GENOMIC DNA]</scope>
</reference>
<dbReference type="AlphaFoldDB" id="I3IKT4"/>
<name>I3IKT4_9BACT</name>
<keyword evidence="2" id="KW-1185">Reference proteome</keyword>
<sequence>MYAHPIRQIDIIKPICLFLKKIKNFIKQEVKENYSNKQLVFPLTYNSTNGLVVKIILRYKYHDKGKP</sequence>
<dbReference type="EMBL" id="BAFH01000003">
    <property type="protein sequence ID" value="GAB62329.1"/>
    <property type="molecule type" value="Genomic_DNA"/>
</dbReference>
<protein>
    <submittedName>
        <fullName evidence="1">Uncharacterized protein</fullName>
    </submittedName>
</protein>
<organism evidence="1 2">
    <name type="scientific">Candidatus Jettenia caeni</name>
    <dbReference type="NCBI Taxonomy" id="247490"/>
    <lineage>
        <taxon>Bacteria</taxon>
        <taxon>Pseudomonadati</taxon>
        <taxon>Planctomycetota</taxon>
        <taxon>Candidatus Brocadiia</taxon>
        <taxon>Candidatus Brocadiales</taxon>
        <taxon>Candidatus Brocadiaceae</taxon>
        <taxon>Candidatus Jettenia</taxon>
    </lineage>
</organism>
<evidence type="ECO:0000313" key="2">
    <source>
        <dbReference type="Proteomes" id="UP000002985"/>
    </source>
</evidence>
<gene>
    <name evidence="1" type="ORF">KSU1_C0733</name>
</gene>